<name>A0A336LXG2_CULSO</name>
<dbReference type="SUPFAM" id="SSF54928">
    <property type="entry name" value="RNA-binding domain, RBD"/>
    <property type="match status" value="1"/>
</dbReference>
<dbReference type="PANTHER" id="PTHR19965">
    <property type="entry name" value="RNA AND EXPORT FACTOR BINDING PROTEIN"/>
    <property type="match status" value="1"/>
</dbReference>
<evidence type="ECO:0000259" key="4">
    <source>
        <dbReference type="PROSITE" id="PS50102"/>
    </source>
</evidence>
<organism evidence="6">
    <name type="scientific">Culicoides sonorensis</name>
    <name type="common">Biting midge</name>
    <dbReference type="NCBI Taxonomy" id="179676"/>
    <lineage>
        <taxon>Eukaryota</taxon>
        <taxon>Metazoa</taxon>
        <taxon>Ecdysozoa</taxon>
        <taxon>Arthropoda</taxon>
        <taxon>Hexapoda</taxon>
        <taxon>Insecta</taxon>
        <taxon>Pterygota</taxon>
        <taxon>Neoptera</taxon>
        <taxon>Endopterygota</taxon>
        <taxon>Diptera</taxon>
        <taxon>Nematocera</taxon>
        <taxon>Chironomoidea</taxon>
        <taxon>Ceratopogonidae</taxon>
        <taxon>Ceratopogoninae</taxon>
        <taxon>Culicoides</taxon>
        <taxon>Monoculicoides</taxon>
    </lineage>
</organism>
<dbReference type="EMBL" id="UFQS01000258">
    <property type="protein sequence ID" value="SSX02113.1"/>
    <property type="molecule type" value="Genomic_DNA"/>
</dbReference>
<dbReference type="GO" id="GO:0005634">
    <property type="term" value="C:nucleus"/>
    <property type="evidence" value="ECO:0007669"/>
    <property type="project" value="TreeGrafter"/>
</dbReference>
<dbReference type="Gene3D" id="3.30.70.330">
    <property type="match status" value="1"/>
</dbReference>
<dbReference type="PROSITE" id="PS50102">
    <property type="entry name" value="RRM"/>
    <property type="match status" value="1"/>
</dbReference>
<dbReference type="InterPro" id="IPR012677">
    <property type="entry name" value="Nucleotide-bd_a/b_plait_sf"/>
</dbReference>
<evidence type="ECO:0000313" key="6">
    <source>
        <dbReference type="EMBL" id="SSX22490.1"/>
    </source>
</evidence>
<reference evidence="6" key="2">
    <citation type="submission" date="2018-07" db="EMBL/GenBank/DDBJ databases">
        <authorList>
            <person name="Quirk P.G."/>
            <person name="Krulwich T.A."/>
        </authorList>
    </citation>
    <scope>NUCLEOTIDE SEQUENCE</scope>
</reference>
<dbReference type="GO" id="GO:0003729">
    <property type="term" value="F:mRNA binding"/>
    <property type="evidence" value="ECO:0007669"/>
    <property type="project" value="TreeGrafter"/>
</dbReference>
<dbReference type="VEuPathDB" id="VectorBase:CSON006870"/>
<dbReference type="PANTHER" id="PTHR19965:SF94">
    <property type="entry name" value="FI13061P-RELATED"/>
    <property type="match status" value="1"/>
</dbReference>
<dbReference type="InterPro" id="IPR035979">
    <property type="entry name" value="RBD_domain_sf"/>
</dbReference>
<evidence type="ECO:0000313" key="5">
    <source>
        <dbReference type="EMBL" id="SSX02113.1"/>
    </source>
</evidence>
<proteinExistence type="predicted"/>
<dbReference type="EMBL" id="UFQT01000258">
    <property type="protein sequence ID" value="SSX22490.1"/>
    <property type="molecule type" value="Genomic_DNA"/>
</dbReference>
<dbReference type="InterPro" id="IPR051229">
    <property type="entry name" value="ALYREF_mRNA_export"/>
</dbReference>
<dbReference type="Pfam" id="PF00076">
    <property type="entry name" value="RRM_1"/>
    <property type="match status" value="1"/>
</dbReference>
<sequence length="361" mass="40344">MDKSLDEIIKQKFSGKKQKGGAAGPKKGILKNGRFTNKKSPGKRPQGGILKRIGQQGVVKRPVGDARAKIALKQRSKITDARVLLTKKQRQMPKAALIKAGGLKTRKNRAKAILLEEDDELMGEEIDFEVPAPVLRRTVKNNYVLPRTLATMPPLPTFSRTVDTDPFDCYQPYERRPPMYPTEPIPLPMGDYFEDASAGRKGILRVNNPNSGHVSNALKARLYSTPDPRTPSGIFGRDRDPDKELAAQNQDLHSSASGYRIVVSNLHTSVTKSDIQELFEDIGPLLESRLVRPGVAEVIYKRLSDAESAVDTYHNRQLDGQPMKCLLVRPRNMSFKTTSVQRESSKLPLDLDTVHKVLFKR</sequence>
<evidence type="ECO:0000256" key="3">
    <source>
        <dbReference type="SAM" id="MobiDB-lite"/>
    </source>
</evidence>
<evidence type="ECO:0000256" key="1">
    <source>
        <dbReference type="ARBA" id="ARBA00022884"/>
    </source>
</evidence>
<feature type="region of interest" description="Disordered" evidence="3">
    <location>
        <begin position="1"/>
        <end position="49"/>
    </location>
</feature>
<reference evidence="5" key="1">
    <citation type="submission" date="2018-04" db="EMBL/GenBank/DDBJ databases">
        <authorList>
            <person name="Go L.Y."/>
            <person name="Mitchell J.A."/>
        </authorList>
    </citation>
    <scope>NUCLEOTIDE SEQUENCE</scope>
    <source>
        <tissue evidence="5">Whole organism</tissue>
    </source>
</reference>
<dbReference type="AlphaFoldDB" id="A0A336LXG2"/>
<accession>A0A336LXG2</accession>
<dbReference type="InterPro" id="IPR034784">
    <property type="entry name" value="PDIP3_RRM"/>
</dbReference>
<keyword evidence="1 2" id="KW-0694">RNA-binding</keyword>
<dbReference type="CDD" id="cd12681">
    <property type="entry name" value="RRM_SKAR"/>
    <property type="match status" value="1"/>
</dbReference>
<feature type="compositionally biased region" description="Basic and acidic residues" evidence="3">
    <location>
        <begin position="1"/>
        <end position="10"/>
    </location>
</feature>
<gene>
    <name evidence="6" type="primary">CSON006870</name>
</gene>
<feature type="domain" description="RRM" evidence="4">
    <location>
        <begin position="259"/>
        <end position="330"/>
    </location>
</feature>
<dbReference type="InterPro" id="IPR000504">
    <property type="entry name" value="RRM_dom"/>
</dbReference>
<evidence type="ECO:0000256" key="2">
    <source>
        <dbReference type="PROSITE-ProRule" id="PRU00176"/>
    </source>
</evidence>
<dbReference type="SMART" id="SM00360">
    <property type="entry name" value="RRM"/>
    <property type="match status" value="1"/>
</dbReference>
<protein>
    <submittedName>
        <fullName evidence="6">CSON006870 protein</fullName>
    </submittedName>
</protein>
<dbReference type="GO" id="GO:0006406">
    <property type="term" value="P:mRNA export from nucleus"/>
    <property type="evidence" value="ECO:0007669"/>
    <property type="project" value="TreeGrafter"/>
</dbReference>